<keyword evidence="15" id="KW-1185">Reference proteome</keyword>
<dbReference type="GO" id="GO:0015031">
    <property type="term" value="P:protein transport"/>
    <property type="evidence" value="ECO:0007669"/>
    <property type="project" value="UniProtKB-KW"/>
</dbReference>
<comment type="similarity">
    <text evidence="3">Belongs to the YajC family.</text>
</comment>
<name>A0A285STB0_9RHOB</name>
<accession>A0A285STB0</accession>
<keyword evidence="8 13" id="KW-0812">Transmembrane</keyword>
<evidence type="ECO:0000256" key="12">
    <source>
        <dbReference type="ARBA" id="ARBA00023136"/>
    </source>
</evidence>
<evidence type="ECO:0000256" key="1">
    <source>
        <dbReference type="ARBA" id="ARBA00002061"/>
    </source>
</evidence>
<keyword evidence="12 13" id="KW-0472">Membrane</keyword>
<reference evidence="15" key="1">
    <citation type="submission" date="2017-08" db="EMBL/GenBank/DDBJ databases">
        <authorList>
            <person name="Varghese N."/>
            <person name="Submissions S."/>
        </authorList>
    </citation>
    <scope>NUCLEOTIDE SEQUENCE [LARGE SCALE GENOMIC DNA]</scope>
    <source>
        <strain evidence="15">JA276</strain>
    </source>
</reference>
<sequence>MFITPAYAQAAGAAGAPGGFAAFGQFLPLILIFVIMYFLLIRPQQKKAKEHKQMVETLRRGDMVLTQGGIIGKVTHVREDGELDVEIAANVKVRVLKQTIIQVLSKTEPASNDN</sequence>
<keyword evidence="9" id="KW-0653">Protein transport</keyword>
<dbReference type="PANTHER" id="PTHR33909:SF1">
    <property type="entry name" value="SEC TRANSLOCON ACCESSORY COMPLEX SUBUNIT YAJC"/>
    <property type="match status" value="1"/>
</dbReference>
<evidence type="ECO:0000313" key="15">
    <source>
        <dbReference type="Proteomes" id="UP000219111"/>
    </source>
</evidence>
<evidence type="ECO:0000256" key="4">
    <source>
        <dbReference type="ARBA" id="ARBA00011718"/>
    </source>
</evidence>
<evidence type="ECO:0000256" key="9">
    <source>
        <dbReference type="ARBA" id="ARBA00022927"/>
    </source>
</evidence>
<evidence type="ECO:0000256" key="8">
    <source>
        <dbReference type="ARBA" id="ARBA00022692"/>
    </source>
</evidence>
<dbReference type="Pfam" id="PF02699">
    <property type="entry name" value="YajC"/>
    <property type="match status" value="1"/>
</dbReference>
<dbReference type="Proteomes" id="UP000219111">
    <property type="component" value="Unassembled WGS sequence"/>
</dbReference>
<keyword evidence="6" id="KW-0813">Transport</keyword>
<evidence type="ECO:0000256" key="3">
    <source>
        <dbReference type="ARBA" id="ARBA00006742"/>
    </source>
</evidence>
<dbReference type="InterPro" id="IPR003849">
    <property type="entry name" value="Preprotein_translocase_YajC"/>
</dbReference>
<evidence type="ECO:0000256" key="11">
    <source>
        <dbReference type="ARBA" id="ARBA00023010"/>
    </source>
</evidence>
<evidence type="ECO:0000256" key="13">
    <source>
        <dbReference type="SAM" id="Phobius"/>
    </source>
</evidence>
<evidence type="ECO:0000256" key="10">
    <source>
        <dbReference type="ARBA" id="ARBA00022989"/>
    </source>
</evidence>
<keyword evidence="11" id="KW-0811">Translocation</keyword>
<comment type="subcellular location">
    <subcellularLocation>
        <location evidence="2">Cell membrane</location>
        <topology evidence="2">Single-pass membrane protein</topology>
    </subcellularLocation>
</comment>
<dbReference type="SMART" id="SM01323">
    <property type="entry name" value="YajC"/>
    <property type="match status" value="1"/>
</dbReference>
<evidence type="ECO:0000313" key="14">
    <source>
        <dbReference type="EMBL" id="SOC11637.1"/>
    </source>
</evidence>
<dbReference type="PANTHER" id="PTHR33909">
    <property type="entry name" value="SEC TRANSLOCON ACCESSORY COMPLEX SUBUNIT YAJC"/>
    <property type="match status" value="1"/>
</dbReference>
<comment type="subunit">
    <text evidence="4">Part of the SecDF-YidC-YajC translocase complex. The SecDF-YidC-YajC translocase forms a supercomplex with SecYEG, called the holo-translocon (HTL).</text>
</comment>
<evidence type="ECO:0000256" key="5">
    <source>
        <dbReference type="ARBA" id="ARBA00014962"/>
    </source>
</evidence>
<dbReference type="PRINTS" id="PR01853">
    <property type="entry name" value="YAJCTRNLCASE"/>
</dbReference>
<protein>
    <recommendedName>
        <fullName evidence="5">Sec translocon accessory complex subunit YajC</fullName>
    </recommendedName>
</protein>
<dbReference type="GO" id="GO:0005886">
    <property type="term" value="C:plasma membrane"/>
    <property type="evidence" value="ECO:0007669"/>
    <property type="project" value="UniProtKB-SubCell"/>
</dbReference>
<organism evidence="14 15">
    <name type="scientific">Rhodobacter maris</name>
    <dbReference type="NCBI Taxonomy" id="446682"/>
    <lineage>
        <taxon>Bacteria</taxon>
        <taxon>Pseudomonadati</taxon>
        <taxon>Pseudomonadota</taxon>
        <taxon>Alphaproteobacteria</taxon>
        <taxon>Rhodobacterales</taxon>
        <taxon>Rhodobacter group</taxon>
        <taxon>Rhodobacter</taxon>
    </lineage>
</organism>
<keyword evidence="10 13" id="KW-1133">Transmembrane helix</keyword>
<gene>
    <name evidence="14" type="ORF">SAMN05877831_10925</name>
</gene>
<dbReference type="OrthoDB" id="9811406at2"/>
<dbReference type="NCBIfam" id="TIGR00739">
    <property type="entry name" value="yajC"/>
    <property type="match status" value="1"/>
</dbReference>
<dbReference type="RefSeq" id="WP_097070487.1">
    <property type="nucleotide sequence ID" value="NZ_OBMT01000009.1"/>
</dbReference>
<keyword evidence="7" id="KW-1003">Cell membrane</keyword>
<comment type="function">
    <text evidence="1">The SecYEG-SecDF-YajC-YidC holo-translocon (HTL) protein secretase/insertase is a supercomplex required for protein secretion, insertion of proteins into membranes, and assembly of membrane protein complexes. While the SecYEG complex is essential for assembly of a number of proteins and complexes, the SecDF-YajC-YidC subcomplex facilitates these functions.</text>
</comment>
<dbReference type="EMBL" id="OBMT01000009">
    <property type="protein sequence ID" value="SOC11637.1"/>
    <property type="molecule type" value="Genomic_DNA"/>
</dbReference>
<evidence type="ECO:0000256" key="7">
    <source>
        <dbReference type="ARBA" id="ARBA00022475"/>
    </source>
</evidence>
<evidence type="ECO:0000256" key="2">
    <source>
        <dbReference type="ARBA" id="ARBA00004162"/>
    </source>
</evidence>
<feature type="transmembrane region" description="Helical" evidence="13">
    <location>
        <begin position="20"/>
        <end position="40"/>
    </location>
</feature>
<proteinExistence type="inferred from homology"/>
<evidence type="ECO:0000256" key="6">
    <source>
        <dbReference type="ARBA" id="ARBA00022448"/>
    </source>
</evidence>
<dbReference type="AlphaFoldDB" id="A0A285STB0"/>